<keyword evidence="1" id="KW-0812">Transmembrane</keyword>
<dbReference type="PANTHER" id="PTHR16156:SF10">
    <property type="entry name" value="AFTIPHILIN-RELATED"/>
    <property type="match status" value="1"/>
</dbReference>
<dbReference type="GO" id="GO:0032588">
    <property type="term" value="C:trans-Golgi network membrane"/>
    <property type="evidence" value="ECO:0007669"/>
    <property type="project" value="InterPro"/>
</dbReference>
<keyword evidence="1" id="KW-0472">Membrane</keyword>
<sequence>QKPACVKSSSLILLFLSVCLSVCLCVSLIVFSPNPSVIPRSICLSLSLCISLAPRSSEASGGSSLLNLDFFGPVDESPSSSTTSIPGVDPELYELTQAKLEVSGGSSRVADAFARLMSTVEKTNTSTRSETPPHYCSPNTRGLQQILLYLHCSYSSVN</sequence>
<dbReference type="Proteomes" id="UP000694621">
    <property type="component" value="Unplaced"/>
</dbReference>
<dbReference type="GO" id="GO:0030276">
    <property type="term" value="F:clathrin binding"/>
    <property type="evidence" value="ECO:0007669"/>
    <property type="project" value="InterPro"/>
</dbReference>
<dbReference type="InterPro" id="IPR046359">
    <property type="entry name" value="Aftin-like"/>
</dbReference>
<evidence type="ECO:0000313" key="2">
    <source>
        <dbReference type="Ensembl" id="ENSAMXP00005002797.1"/>
    </source>
</evidence>
<dbReference type="GO" id="GO:0030121">
    <property type="term" value="C:AP-1 adaptor complex"/>
    <property type="evidence" value="ECO:0007669"/>
    <property type="project" value="TreeGrafter"/>
</dbReference>
<evidence type="ECO:0000256" key="1">
    <source>
        <dbReference type="SAM" id="Phobius"/>
    </source>
</evidence>
<name>A0A8B9H0C5_ASTMX</name>
<dbReference type="AlphaFoldDB" id="A0A8B9H0C5"/>
<dbReference type="PANTHER" id="PTHR16156">
    <property type="entry name" value="AFTIPHILIN A-RELATED"/>
    <property type="match status" value="1"/>
</dbReference>
<protein>
    <submittedName>
        <fullName evidence="2">Uncharacterized protein</fullName>
    </submittedName>
</protein>
<evidence type="ECO:0000313" key="3">
    <source>
        <dbReference type="Proteomes" id="UP000694621"/>
    </source>
</evidence>
<reference evidence="2" key="1">
    <citation type="submission" date="2025-08" db="UniProtKB">
        <authorList>
            <consortium name="Ensembl"/>
        </authorList>
    </citation>
    <scope>IDENTIFICATION</scope>
</reference>
<accession>A0A8B9H0C5</accession>
<feature type="transmembrane region" description="Helical" evidence="1">
    <location>
        <begin position="12"/>
        <end position="31"/>
    </location>
</feature>
<proteinExistence type="predicted"/>
<organism evidence="2 3">
    <name type="scientific">Astyanax mexicanus</name>
    <name type="common">Blind cave fish</name>
    <name type="synonym">Astyanax fasciatus mexicanus</name>
    <dbReference type="NCBI Taxonomy" id="7994"/>
    <lineage>
        <taxon>Eukaryota</taxon>
        <taxon>Metazoa</taxon>
        <taxon>Chordata</taxon>
        <taxon>Craniata</taxon>
        <taxon>Vertebrata</taxon>
        <taxon>Euteleostomi</taxon>
        <taxon>Actinopterygii</taxon>
        <taxon>Neopterygii</taxon>
        <taxon>Teleostei</taxon>
        <taxon>Ostariophysi</taxon>
        <taxon>Characiformes</taxon>
        <taxon>Characoidei</taxon>
        <taxon>Acestrorhamphidae</taxon>
        <taxon>Acestrorhamphinae</taxon>
        <taxon>Astyanax</taxon>
    </lineage>
</organism>
<dbReference type="Ensembl" id="ENSAMXT00005003160.1">
    <property type="protein sequence ID" value="ENSAMXP00005002797.1"/>
    <property type="gene ID" value="ENSAMXG00005001697.1"/>
</dbReference>
<keyword evidence="1" id="KW-1133">Transmembrane helix</keyword>